<comment type="caution">
    <text evidence="2">The sequence shown here is derived from an EMBL/GenBank/DDBJ whole genome shotgun (WGS) entry which is preliminary data.</text>
</comment>
<dbReference type="InParanoid" id="A0A4R6QJI1"/>
<keyword evidence="1" id="KW-0812">Transmembrane</keyword>
<keyword evidence="1" id="KW-0472">Membrane</keyword>
<dbReference type="OrthoDB" id="5688397at2"/>
<feature type="transmembrane region" description="Helical" evidence="1">
    <location>
        <begin position="552"/>
        <end position="576"/>
    </location>
</feature>
<evidence type="ECO:0000313" key="2">
    <source>
        <dbReference type="EMBL" id="TDP62448.1"/>
    </source>
</evidence>
<feature type="transmembrane region" description="Helical" evidence="1">
    <location>
        <begin position="375"/>
        <end position="397"/>
    </location>
</feature>
<keyword evidence="3" id="KW-1185">Reference proteome</keyword>
<dbReference type="Proteomes" id="UP000295361">
    <property type="component" value="Unassembled WGS sequence"/>
</dbReference>
<proteinExistence type="predicted"/>
<protein>
    <submittedName>
        <fullName evidence="2">Site-specific recombinase</fullName>
    </submittedName>
</protein>
<dbReference type="AlphaFoldDB" id="A0A4R6QJI1"/>
<feature type="transmembrane region" description="Helical" evidence="1">
    <location>
        <begin position="348"/>
        <end position="369"/>
    </location>
</feature>
<feature type="transmembrane region" description="Helical" evidence="1">
    <location>
        <begin position="444"/>
        <end position="466"/>
    </location>
</feature>
<sequence length="666" mass="74138">MTKQHGNWDLTALLNAANAKLTRAQRHLWLVRLLEWLRHPAPRGAEHETSQPLPLLRLRHLLQMLERNPDSARAVRDIMTAFWREIDALGLFAYVGFAPRMVLWGELMHRLRQNLLPGTVDTNDLGELFHLLFPQPEDEQWLLAMDEDLLRRLGQVLTPADADGDADSRWRQPMLESITVLASAVRSTGLSAPLRQRMSPELIADQPFVQLARATERVTQALQERDEAALKQDLQYLRALLEACQRAAQSSSEHLEAHGISVDIVFEIDQLVRRCQRIEALLDCLVSDTPQQELARLAADLVRVVHEQRSLSSLFAQHYSMLARKVAERSAATGEHYITRNAAEYRDMLLRAAGGGGAIAITTFVKFALMALTLSAFWAGFWAGVNYAACFVLIHVLHWTVATKQPAMTAPAMAHKLKSIDQEAELEDFVDEVAHLLRSQFAGIVGNLAMVIPVVLAGQGLGWLLLGAPLVGKHDAEHVLETLHLLGPTLFFSAFTGVLLFASSLIAGWAENWFVFHRLDSAIAWNPSLVARLGEARAQRWALWWRNNISGLAANISLGFLLGLVPVLLAFFGLGIEVRHVTLSTGQLAAAVGALGIDVFRHSAFWWCLASIPFIGLLNLGVSFWLALKVALRSRGVKLADRARLRGAIWRRLRTAPRSFVLPPKS</sequence>
<dbReference type="RefSeq" id="WP_133702922.1">
    <property type="nucleotide sequence ID" value="NZ_SNXS01000007.1"/>
</dbReference>
<keyword evidence="1" id="KW-1133">Transmembrane helix</keyword>
<gene>
    <name evidence="2" type="ORF">DES47_10726</name>
</gene>
<evidence type="ECO:0000313" key="3">
    <source>
        <dbReference type="Proteomes" id="UP000295361"/>
    </source>
</evidence>
<dbReference type="Pfam" id="PF10136">
    <property type="entry name" value="SpecificRecomb"/>
    <property type="match status" value="1"/>
</dbReference>
<evidence type="ECO:0000256" key="1">
    <source>
        <dbReference type="SAM" id="Phobius"/>
    </source>
</evidence>
<name>A0A4R6QJI1_9BURK</name>
<dbReference type="InterPro" id="IPR011385">
    <property type="entry name" value="Site-sp_rcmbase"/>
</dbReference>
<feature type="transmembrane region" description="Helical" evidence="1">
    <location>
        <begin position="604"/>
        <end position="628"/>
    </location>
</feature>
<dbReference type="PIRSF" id="PIRSF015380">
    <property type="entry name" value="Site-sp_rcmb"/>
    <property type="match status" value="1"/>
</dbReference>
<organism evidence="2 3">
    <name type="scientific">Roseateles toxinivorans</name>
    <dbReference type="NCBI Taxonomy" id="270368"/>
    <lineage>
        <taxon>Bacteria</taxon>
        <taxon>Pseudomonadati</taxon>
        <taxon>Pseudomonadota</taxon>
        <taxon>Betaproteobacteria</taxon>
        <taxon>Burkholderiales</taxon>
        <taxon>Sphaerotilaceae</taxon>
        <taxon>Roseateles</taxon>
    </lineage>
</organism>
<reference evidence="2 3" key="1">
    <citation type="submission" date="2019-03" db="EMBL/GenBank/DDBJ databases">
        <title>Genomic Encyclopedia of Type Strains, Phase IV (KMG-IV): sequencing the most valuable type-strain genomes for metagenomic binning, comparative biology and taxonomic classification.</title>
        <authorList>
            <person name="Goeker M."/>
        </authorList>
    </citation>
    <scope>NUCLEOTIDE SEQUENCE [LARGE SCALE GENOMIC DNA]</scope>
    <source>
        <strain evidence="2 3">DSM 16998</strain>
    </source>
</reference>
<dbReference type="EMBL" id="SNXS01000007">
    <property type="protein sequence ID" value="TDP62448.1"/>
    <property type="molecule type" value="Genomic_DNA"/>
</dbReference>
<feature type="transmembrane region" description="Helical" evidence="1">
    <location>
        <begin position="486"/>
        <end position="510"/>
    </location>
</feature>
<accession>A0A4R6QJI1</accession>